<feature type="region of interest" description="Disordered" evidence="1">
    <location>
        <begin position="1"/>
        <end position="24"/>
    </location>
</feature>
<feature type="compositionally biased region" description="Basic and acidic residues" evidence="1">
    <location>
        <begin position="379"/>
        <end position="390"/>
    </location>
</feature>
<protein>
    <recommendedName>
        <fullName evidence="4">BZIP domain-containing protein</fullName>
    </recommendedName>
</protein>
<feature type="region of interest" description="Disordered" evidence="1">
    <location>
        <begin position="186"/>
        <end position="222"/>
    </location>
</feature>
<feature type="region of interest" description="Disordered" evidence="1">
    <location>
        <begin position="43"/>
        <end position="79"/>
    </location>
</feature>
<evidence type="ECO:0000256" key="1">
    <source>
        <dbReference type="SAM" id="MobiDB-lite"/>
    </source>
</evidence>
<dbReference type="AlphaFoldDB" id="A0A9N8EHI4"/>
<feature type="compositionally biased region" description="Polar residues" evidence="1">
    <location>
        <begin position="264"/>
        <end position="275"/>
    </location>
</feature>
<comment type="caution">
    <text evidence="2">The sequence shown here is derived from an EMBL/GenBank/DDBJ whole genome shotgun (WGS) entry which is preliminary data.</text>
</comment>
<sequence length="675" mass="71015">MTASEPSPEQATSTAGLPAIPTSSDLFEGELFSDELIDIYHAAVQEGSGPDKMAQENEIPSLPVQPHEPEKEVATDDAASAANVNHPGARVAATAAALDNGLAPFSAPGPFVVAAPPATTSQVVVATATPNPVVVPATATPNPIVVPAAATPNPVVPAAAEAPPIQVVVNDPISNNTVASPAASIPVAKGNIPSDSLGPKRKPETDLQGSAPKKQQQSPSVAATPISVASSITAAAKQYTAATAGATAAKALTSGSTAGMPPKTVTSDGSVASSKKMSDGEGPESAPRAATEADFKTVAQAAVSSLILSTKNGEVPAGNPDGCSEDIDLSTDHIKNLTGSNWVAACAGAGAAAVAAGGGSAPIAEGGKAGNRKRQNLTADERARQNRDRNREHGTFVARNIRQWYHRLWANGHLLSPQLHVCICRSTQARNTRLRKKAYVEELKRTLTELVAQRDRTEQHNQQTAQREVEQREVRFRVIEEFLKLRARNEANQNSWAAILHSSFVLTMPCDAINRRTTTAQGTVPLEHIFSGADGVMRESNNFATFLQSVRSDANEGRNPAIVFQYYCDRTNFFMDDDRAVLDWSANTSGLVERGLQRELSIRGSIRAEFCPASNKLLSASMVFDTGAILSQLNQFIHVSAGTAYYAEAQEASHRANAILDSLQMPHLATSSGGA</sequence>
<feature type="compositionally biased region" description="Polar residues" evidence="1">
    <location>
        <begin position="213"/>
        <end position="222"/>
    </location>
</feature>
<accession>A0A9N8EHI4</accession>
<evidence type="ECO:0008006" key="4">
    <source>
        <dbReference type="Google" id="ProtNLM"/>
    </source>
</evidence>
<feature type="region of interest" description="Disordered" evidence="1">
    <location>
        <begin position="253"/>
        <end position="292"/>
    </location>
</feature>
<dbReference type="CDD" id="cd14809">
    <property type="entry name" value="bZIP_AUREO-like"/>
    <property type="match status" value="1"/>
</dbReference>
<organism evidence="2 3">
    <name type="scientific">Seminavis robusta</name>
    <dbReference type="NCBI Taxonomy" id="568900"/>
    <lineage>
        <taxon>Eukaryota</taxon>
        <taxon>Sar</taxon>
        <taxon>Stramenopiles</taxon>
        <taxon>Ochrophyta</taxon>
        <taxon>Bacillariophyta</taxon>
        <taxon>Bacillariophyceae</taxon>
        <taxon>Bacillariophycidae</taxon>
        <taxon>Naviculales</taxon>
        <taxon>Naviculaceae</taxon>
        <taxon>Seminavis</taxon>
    </lineage>
</organism>
<gene>
    <name evidence="2" type="ORF">SEMRO_961_G224940.1</name>
</gene>
<dbReference type="OrthoDB" id="48123at2759"/>
<keyword evidence="3" id="KW-1185">Reference proteome</keyword>
<dbReference type="Proteomes" id="UP001153069">
    <property type="component" value="Unassembled WGS sequence"/>
</dbReference>
<name>A0A9N8EHI4_9STRA</name>
<evidence type="ECO:0000313" key="2">
    <source>
        <dbReference type="EMBL" id="CAB9518749.1"/>
    </source>
</evidence>
<evidence type="ECO:0000313" key="3">
    <source>
        <dbReference type="Proteomes" id="UP001153069"/>
    </source>
</evidence>
<reference evidence="2" key="1">
    <citation type="submission" date="2020-06" db="EMBL/GenBank/DDBJ databases">
        <authorList>
            <consortium name="Plant Systems Biology data submission"/>
        </authorList>
    </citation>
    <scope>NUCLEOTIDE SEQUENCE</scope>
    <source>
        <strain evidence="2">D6</strain>
    </source>
</reference>
<dbReference type="EMBL" id="CAICTM010000959">
    <property type="protein sequence ID" value="CAB9518749.1"/>
    <property type="molecule type" value="Genomic_DNA"/>
</dbReference>
<feature type="region of interest" description="Disordered" evidence="1">
    <location>
        <begin position="361"/>
        <end position="390"/>
    </location>
</feature>
<proteinExistence type="predicted"/>